<organism evidence="1 2">
    <name type="scientific">Dehalococcoides mccartyi</name>
    <dbReference type="NCBI Taxonomy" id="61435"/>
    <lineage>
        <taxon>Bacteria</taxon>
        <taxon>Bacillati</taxon>
        <taxon>Chloroflexota</taxon>
        <taxon>Dehalococcoidia</taxon>
        <taxon>Dehalococcoidales</taxon>
        <taxon>Dehalococcoidaceae</taxon>
        <taxon>Dehalococcoides</taxon>
    </lineage>
</organism>
<proteinExistence type="predicted"/>
<reference evidence="1 2" key="1">
    <citation type="journal article" date="2017" name="Sci. Rep.">
        <title>Isolation and genomic characterization of a Dehalococcoides strain suggests genomic rearrangement during culture.</title>
        <authorList>
            <person name="Yohda M."/>
            <person name="Ikegami K."/>
            <person name="Aita Y."/>
            <person name="Kitajima M."/>
            <person name="Takechi A."/>
            <person name="Iwamoto M."/>
            <person name="Fukuda T."/>
            <person name="Tamura N."/>
            <person name="Shibasaki J."/>
            <person name="Koike S."/>
            <person name="Komatsu D."/>
            <person name="Miyagi S."/>
            <person name="Nishimura M."/>
            <person name="Uchino Y."/>
            <person name="Shiroma A."/>
            <person name="Shimoji M."/>
            <person name="Tamotsu H."/>
            <person name="Ashimine N."/>
            <person name="Shinzato M."/>
            <person name="Ohki S."/>
            <person name="Nakano K."/>
            <person name="Teruya K."/>
            <person name="Satou K."/>
            <person name="Hirano T."/>
            <person name="Yagi O."/>
        </authorList>
    </citation>
    <scope>NUCLEOTIDE SEQUENCE [LARGE SCALE GENOMIC DNA]</scope>
    <source>
        <strain evidence="1 2">UCH-ATV1</strain>
    </source>
</reference>
<gene>
    <name evidence="1" type="ORF">DEHALATV1_0650</name>
</gene>
<evidence type="ECO:0008006" key="3">
    <source>
        <dbReference type="Google" id="ProtNLM"/>
    </source>
</evidence>
<evidence type="ECO:0000313" key="1">
    <source>
        <dbReference type="EMBL" id="BAZ97278.1"/>
    </source>
</evidence>
<dbReference type="EMBL" id="AP017649">
    <property type="protein sequence ID" value="BAZ97278.1"/>
    <property type="molecule type" value="Genomic_DNA"/>
</dbReference>
<dbReference type="AlphaFoldDB" id="A0AB33HPQ7"/>
<sequence>MSNAWQFKPGNPEYEKYIHSSHWRHIADKRLEVDGHICCVCGDKATDVHHLTYDRFGNEATDDLVSLCRKCHGQAESFYDPAVTPWAMDEIKPNGNNFMAAMRVDALKIAPLVFDYLKAVRGFDFDSLMLLRQPDDPEGKRYWRVLQKAVNALCRKRYSRSCVEDRRTMMLESITNHIEVICLAEIEHYVRNAVQNSLHEIVVTDYAIFGKWDAVGEELGIAKGTAQKLRQDDGTSFGPSLRETVLYYCGLDAAAGIRPVDGFACLSETDYNRLNAMADYMIAVSGDGAFKGEFMKEEQSRVS</sequence>
<dbReference type="Proteomes" id="UP000218257">
    <property type="component" value="Chromosome"/>
</dbReference>
<name>A0AB33HPQ7_9CHLR</name>
<accession>A0AB33HPQ7</accession>
<dbReference type="RefSeq" id="WP_096476639.1">
    <property type="nucleotide sequence ID" value="NZ_AP017649.1"/>
</dbReference>
<protein>
    <recommendedName>
        <fullName evidence="3">HNH endonuclease</fullName>
    </recommendedName>
</protein>
<evidence type="ECO:0000313" key="2">
    <source>
        <dbReference type="Proteomes" id="UP000218257"/>
    </source>
</evidence>